<feature type="domain" description="CoA-binding" evidence="4">
    <location>
        <begin position="37"/>
        <end position="133"/>
    </location>
</feature>
<dbReference type="PANTHER" id="PTHR11117">
    <property type="entry name" value="SUCCINYL-COA LIGASE SUBUNIT ALPHA"/>
    <property type="match status" value="1"/>
</dbReference>
<keyword evidence="6" id="KW-1185">Reference proteome</keyword>
<gene>
    <name evidence="5" type="ORF">FSARC_12159</name>
</gene>
<dbReference type="SMART" id="SM00881">
    <property type="entry name" value="CoA_binding"/>
    <property type="match status" value="1"/>
</dbReference>
<organism evidence="5 6">
    <name type="scientific">Fusarium sarcochroum</name>
    <dbReference type="NCBI Taxonomy" id="1208366"/>
    <lineage>
        <taxon>Eukaryota</taxon>
        <taxon>Fungi</taxon>
        <taxon>Dikarya</taxon>
        <taxon>Ascomycota</taxon>
        <taxon>Pezizomycotina</taxon>
        <taxon>Sordariomycetes</taxon>
        <taxon>Hypocreomycetidae</taxon>
        <taxon>Hypocreales</taxon>
        <taxon>Nectriaceae</taxon>
        <taxon>Fusarium</taxon>
        <taxon>Fusarium lateritium species complex</taxon>
    </lineage>
</organism>
<evidence type="ECO:0000256" key="3">
    <source>
        <dbReference type="PIRSR" id="PIRSR001553-1"/>
    </source>
</evidence>
<reference evidence="5" key="1">
    <citation type="journal article" date="2020" name="BMC Genomics">
        <title>Correction to: Identification and distribution of gene clusters required for synthesis of sphingolipid metabolism inhibitors in diverse species of the filamentous fungus Fusarium.</title>
        <authorList>
            <person name="Kim H.S."/>
            <person name="Lohmar J.M."/>
            <person name="Busman M."/>
            <person name="Brown D.W."/>
            <person name="Naumann T.A."/>
            <person name="Divon H.H."/>
            <person name="Lysoe E."/>
            <person name="Uhlig S."/>
            <person name="Proctor R.H."/>
        </authorList>
    </citation>
    <scope>NUCLEOTIDE SEQUENCE</scope>
    <source>
        <strain evidence="5">NRRL 20472</strain>
    </source>
</reference>
<evidence type="ECO:0000313" key="6">
    <source>
        <dbReference type="Proteomes" id="UP000622797"/>
    </source>
</evidence>
<comment type="caution">
    <text evidence="5">The sequence shown here is derived from an EMBL/GenBank/DDBJ whole genome shotgun (WGS) entry which is preliminary data.</text>
</comment>
<sequence length="328" mass="34284">MTFCASRSVVTATWMARCVRLHQRSYHDTSNNLQNLIITENTRVLYQGFTGKAATNNALAAIANGTKVVGGVTPGKGGLRHLGLPVSNTVSDAVKESPVDATFVHVPATGAANAIEEAIEAEIPLIVAIAEYIPVHDMLRVHEMLRTQKASRLVGPNCPGIIAPGKCRIGIIPIEQCTQGTVGIISRSGTMIYEAIGATARAGLGQSLVIGLGGDMMPGTTMQEALDTLLQHDQSEAIILIGEIGGTAELDAADAIRRYRETTANPKPIISIMSGRTVPAGKVMGHAGALLSPGEQGAEAKARALEDAGAIVMPHLGMLDSTLQTLSL</sequence>
<dbReference type="GO" id="GO:0004775">
    <property type="term" value="F:succinate-CoA ligase (ADP-forming) activity"/>
    <property type="evidence" value="ECO:0007669"/>
    <property type="project" value="TreeGrafter"/>
</dbReference>
<dbReference type="SUPFAM" id="SSF51735">
    <property type="entry name" value="NAD(P)-binding Rossmann-fold domains"/>
    <property type="match status" value="1"/>
</dbReference>
<dbReference type="AlphaFoldDB" id="A0A8H4WYH2"/>
<dbReference type="PRINTS" id="PR01798">
    <property type="entry name" value="SCOASYNTHASE"/>
</dbReference>
<accession>A0A8H4WYH2</accession>
<dbReference type="EMBL" id="JABEXW010000816">
    <property type="protein sequence ID" value="KAF4954346.1"/>
    <property type="molecule type" value="Genomic_DNA"/>
</dbReference>
<protein>
    <recommendedName>
        <fullName evidence="4">CoA-binding domain-containing protein</fullName>
    </recommendedName>
</protein>
<dbReference type="InterPro" id="IPR003781">
    <property type="entry name" value="CoA-bd"/>
</dbReference>
<dbReference type="PANTHER" id="PTHR11117:SF6">
    <property type="entry name" value="SYNTHETASE SUBUNIT ALPHA, PUTATIVE (AFU_ORTHOLOGUE AFUA_1G10830)-RELATED"/>
    <property type="match status" value="1"/>
</dbReference>
<dbReference type="Gene3D" id="3.40.50.720">
    <property type="entry name" value="NAD(P)-binding Rossmann-like Domain"/>
    <property type="match status" value="1"/>
</dbReference>
<dbReference type="GO" id="GO:0004776">
    <property type="term" value="F:succinate-CoA ligase (GDP-forming) activity"/>
    <property type="evidence" value="ECO:0007669"/>
    <property type="project" value="TreeGrafter"/>
</dbReference>
<evidence type="ECO:0000259" key="4">
    <source>
        <dbReference type="SMART" id="SM00881"/>
    </source>
</evidence>
<feature type="active site" description="Tele-phosphohistidine intermediate" evidence="3">
    <location>
        <position position="286"/>
    </location>
</feature>
<dbReference type="GO" id="GO:0006099">
    <property type="term" value="P:tricarboxylic acid cycle"/>
    <property type="evidence" value="ECO:0007669"/>
    <property type="project" value="TreeGrafter"/>
</dbReference>
<reference evidence="5" key="2">
    <citation type="submission" date="2020-05" db="EMBL/GenBank/DDBJ databases">
        <authorList>
            <person name="Kim H.-S."/>
            <person name="Proctor R.H."/>
            <person name="Brown D.W."/>
        </authorList>
    </citation>
    <scope>NUCLEOTIDE SEQUENCE</scope>
    <source>
        <strain evidence="5">NRRL 20472</strain>
    </source>
</reference>
<dbReference type="GO" id="GO:0005739">
    <property type="term" value="C:mitochondrion"/>
    <property type="evidence" value="ECO:0007669"/>
    <property type="project" value="TreeGrafter"/>
</dbReference>
<dbReference type="Proteomes" id="UP000622797">
    <property type="component" value="Unassembled WGS sequence"/>
</dbReference>
<evidence type="ECO:0000256" key="2">
    <source>
        <dbReference type="ARBA" id="ARBA00022741"/>
    </source>
</evidence>
<evidence type="ECO:0000313" key="5">
    <source>
        <dbReference type="EMBL" id="KAF4954346.1"/>
    </source>
</evidence>
<proteinExistence type="predicted"/>
<dbReference type="InterPro" id="IPR005810">
    <property type="entry name" value="CoA_lig_alpha"/>
</dbReference>
<evidence type="ECO:0000256" key="1">
    <source>
        <dbReference type="ARBA" id="ARBA00022598"/>
    </source>
</evidence>
<dbReference type="InterPro" id="IPR005811">
    <property type="entry name" value="SUCC_ACL_C"/>
</dbReference>
<name>A0A8H4WYH2_9HYPO</name>
<keyword evidence="2" id="KW-0547">Nucleotide-binding</keyword>
<dbReference type="GO" id="GO:0009361">
    <property type="term" value="C:succinate-CoA ligase complex (ADP-forming)"/>
    <property type="evidence" value="ECO:0007669"/>
    <property type="project" value="TreeGrafter"/>
</dbReference>
<dbReference type="Gene3D" id="3.40.50.261">
    <property type="entry name" value="Succinyl-CoA synthetase domains"/>
    <property type="match status" value="1"/>
</dbReference>
<dbReference type="GO" id="GO:0000166">
    <property type="term" value="F:nucleotide binding"/>
    <property type="evidence" value="ECO:0007669"/>
    <property type="project" value="UniProtKB-KW"/>
</dbReference>
<dbReference type="SUPFAM" id="SSF52210">
    <property type="entry name" value="Succinyl-CoA synthetase domains"/>
    <property type="match status" value="1"/>
</dbReference>
<dbReference type="OrthoDB" id="5099308at2759"/>
<dbReference type="PIRSF" id="PIRSF001553">
    <property type="entry name" value="SucCS_alpha"/>
    <property type="match status" value="1"/>
</dbReference>
<dbReference type="Pfam" id="PF00549">
    <property type="entry name" value="Ligase_CoA"/>
    <property type="match status" value="1"/>
</dbReference>
<keyword evidence="1" id="KW-0436">Ligase</keyword>
<dbReference type="InterPro" id="IPR016102">
    <property type="entry name" value="Succinyl-CoA_synth-like"/>
</dbReference>
<dbReference type="InterPro" id="IPR036291">
    <property type="entry name" value="NAD(P)-bd_dom_sf"/>
</dbReference>
<dbReference type="Pfam" id="PF02629">
    <property type="entry name" value="CoA_binding"/>
    <property type="match status" value="1"/>
</dbReference>